<dbReference type="GO" id="GO:0003677">
    <property type="term" value="F:DNA binding"/>
    <property type="evidence" value="ECO:0007669"/>
    <property type="project" value="InterPro"/>
</dbReference>
<organism evidence="3 4">
    <name type="scientific">Kocuria tytonicola</name>
    <dbReference type="NCBI Taxonomy" id="2055946"/>
    <lineage>
        <taxon>Bacteria</taxon>
        <taxon>Bacillati</taxon>
        <taxon>Actinomycetota</taxon>
        <taxon>Actinomycetes</taxon>
        <taxon>Micrococcales</taxon>
        <taxon>Micrococcaceae</taxon>
        <taxon>Kocuria</taxon>
    </lineage>
</organism>
<reference evidence="3 4" key="1">
    <citation type="submission" date="2018-10" db="EMBL/GenBank/DDBJ databases">
        <title>Kocuria tytonicola, new bacteria from the preen glands of American barn owls (Tyto furcata).</title>
        <authorList>
            <person name="Braun M.S."/>
            <person name="Wang E."/>
            <person name="Zimmermann S."/>
            <person name="Boutin S."/>
            <person name="Wagner H."/>
            <person name="Wink M."/>
        </authorList>
    </citation>
    <scope>NUCLEOTIDE SEQUENCE [LARGE SCALE GENOMIC DNA]</scope>
    <source>
        <strain evidence="3 4">473</strain>
    </source>
</reference>
<dbReference type="Proteomes" id="UP000277871">
    <property type="component" value="Unassembled WGS sequence"/>
</dbReference>
<protein>
    <recommendedName>
        <fullName evidence="2">Bro-N domain-containing protein</fullName>
    </recommendedName>
</protein>
<dbReference type="Pfam" id="PF03374">
    <property type="entry name" value="ANT"/>
    <property type="match status" value="1"/>
</dbReference>
<sequence length="290" mass="32923">MHPRAWGPHRGGTERTRPSPFRRPQVHQQQYKRHSREDGGMSQELTHFIYGDHQVRVVEHEGMPWFVATDLARILEYRNASDLTRGIEDEDLRTHIVRTNAGPRGALVVSEGGLYTIFVRARTERARPFRRWVTHEVLPQIRKTGAYTAQPQLQVPQSLPEALRAYAREVEAREAMEAYAQELEPKGEAYDAFLSGDGTYSIGNVAKMHGLSQNKLFALMRSAGVMIAKGAMRNTPYQRYMHHFAVKAYDFTRTDGTVGTSYTTRVQPSGVDFLRRKLSLTPVTNVEVAA</sequence>
<dbReference type="PROSITE" id="PS51750">
    <property type="entry name" value="BRO_N"/>
    <property type="match status" value="1"/>
</dbReference>
<evidence type="ECO:0000259" key="2">
    <source>
        <dbReference type="PROSITE" id="PS51750"/>
    </source>
</evidence>
<comment type="caution">
    <text evidence="3">The sequence shown here is derived from an EMBL/GenBank/DDBJ whole genome shotgun (WGS) entry which is preliminary data.</text>
</comment>
<dbReference type="InterPro" id="IPR005039">
    <property type="entry name" value="Ant_C"/>
</dbReference>
<evidence type="ECO:0000313" key="3">
    <source>
        <dbReference type="EMBL" id="RLY94769.1"/>
    </source>
</evidence>
<keyword evidence="4" id="KW-1185">Reference proteome</keyword>
<proteinExistence type="predicted"/>
<accession>A0A3L9LA35</accession>
<dbReference type="Pfam" id="PF02498">
    <property type="entry name" value="Bro-N"/>
    <property type="match status" value="1"/>
</dbReference>
<dbReference type="PANTHER" id="PTHR36180">
    <property type="entry name" value="DNA-BINDING PROTEIN-RELATED-RELATED"/>
    <property type="match status" value="1"/>
</dbReference>
<dbReference type="EMBL" id="RDEX01000001">
    <property type="protein sequence ID" value="RLY94769.1"/>
    <property type="molecule type" value="Genomic_DNA"/>
</dbReference>
<name>A0A3L9LA35_9MICC</name>
<feature type="region of interest" description="Disordered" evidence="1">
    <location>
        <begin position="1"/>
        <end position="38"/>
    </location>
</feature>
<evidence type="ECO:0000256" key="1">
    <source>
        <dbReference type="SAM" id="MobiDB-lite"/>
    </source>
</evidence>
<dbReference type="InterPro" id="IPR003497">
    <property type="entry name" value="BRO_N_domain"/>
</dbReference>
<feature type="domain" description="Bro-N" evidence="2">
    <location>
        <begin position="42"/>
        <end position="145"/>
    </location>
</feature>
<evidence type="ECO:0000313" key="4">
    <source>
        <dbReference type="Proteomes" id="UP000277871"/>
    </source>
</evidence>
<gene>
    <name evidence="3" type="ORF">EAE32_06420</name>
</gene>
<dbReference type="AlphaFoldDB" id="A0A3L9LA35"/>
<dbReference type="SMART" id="SM01040">
    <property type="entry name" value="Bro-N"/>
    <property type="match status" value="1"/>
</dbReference>
<dbReference type="PANTHER" id="PTHR36180:SF2">
    <property type="entry name" value="BRO FAMILY PROTEIN"/>
    <property type="match status" value="1"/>
</dbReference>